<evidence type="ECO:0000256" key="3">
    <source>
        <dbReference type="ARBA" id="ARBA00023128"/>
    </source>
</evidence>
<dbReference type="EMBL" id="CAMXCT010001112">
    <property type="protein sequence ID" value="CAI3986762.1"/>
    <property type="molecule type" value="Genomic_DNA"/>
</dbReference>
<keyword evidence="3" id="KW-0496">Mitochondrion</keyword>
<accession>A0A9P1C768</accession>
<evidence type="ECO:0000259" key="6">
    <source>
        <dbReference type="PROSITE" id="PS51886"/>
    </source>
</evidence>
<organism evidence="7">
    <name type="scientific">Cladocopium goreaui</name>
    <dbReference type="NCBI Taxonomy" id="2562237"/>
    <lineage>
        <taxon>Eukaryota</taxon>
        <taxon>Sar</taxon>
        <taxon>Alveolata</taxon>
        <taxon>Dinophyceae</taxon>
        <taxon>Suessiales</taxon>
        <taxon>Symbiodiniaceae</taxon>
        <taxon>Cladocopium</taxon>
    </lineage>
</organism>
<comment type="subcellular location">
    <subcellularLocation>
        <location evidence="1">Mitochondrion</location>
    </subcellularLocation>
</comment>
<reference evidence="8 9" key="2">
    <citation type="submission" date="2024-05" db="EMBL/GenBank/DDBJ databases">
        <authorList>
            <person name="Chen Y."/>
            <person name="Shah S."/>
            <person name="Dougan E. K."/>
            <person name="Thang M."/>
            <person name="Chan C."/>
        </authorList>
    </citation>
    <scope>NUCLEOTIDE SEQUENCE [LARGE SCALE GENOMIC DNA]</scope>
</reference>
<comment type="similarity">
    <text evidence="2">Belongs to the OXR1 family.</text>
</comment>
<reference evidence="7" key="1">
    <citation type="submission" date="2022-10" db="EMBL/GenBank/DDBJ databases">
        <authorList>
            <person name="Chen Y."/>
            <person name="Dougan E. K."/>
            <person name="Chan C."/>
            <person name="Rhodes N."/>
            <person name="Thang M."/>
        </authorList>
    </citation>
    <scope>NUCLEOTIDE SEQUENCE</scope>
</reference>
<dbReference type="EMBL" id="CAMXCT030001112">
    <property type="protein sequence ID" value="CAL4774074.1"/>
    <property type="molecule type" value="Genomic_DNA"/>
</dbReference>
<dbReference type="AlphaFoldDB" id="A0A9P1C768"/>
<comment type="caution">
    <text evidence="7">The sequence shown here is derived from an EMBL/GenBank/DDBJ whole genome shotgun (WGS) entry which is preliminary data.</text>
</comment>
<dbReference type="PANTHER" id="PTHR23354:SF62">
    <property type="entry name" value="MUSTARD, ISOFORM V"/>
    <property type="match status" value="1"/>
</dbReference>
<evidence type="ECO:0000256" key="4">
    <source>
        <dbReference type="ARBA" id="ARBA00040604"/>
    </source>
</evidence>
<dbReference type="EMBL" id="CAMXCT020001112">
    <property type="protein sequence ID" value="CAL1140137.1"/>
    <property type="molecule type" value="Genomic_DNA"/>
</dbReference>
<evidence type="ECO:0000313" key="8">
    <source>
        <dbReference type="EMBL" id="CAL4774074.1"/>
    </source>
</evidence>
<evidence type="ECO:0000256" key="2">
    <source>
        <dbReference type="ARBA" id="ARBA00009540"/>
    </source>
</evidence>
<feature type="compositionally biased region" description="Basic and acidic residues" evidence="5">
    <location>
        <begin position="224"/>
        <end position="235"/>
    </location>
</feature>
<gene>
    <name evidence="7" type="ORF">C1SCF055_LOCUS14085</name>
</gene>
<sequence length="435" mass="48496">MQHVLRAKSRQRRPRTPGSSVSPKSSRSKAETEGAAPLRLPALYCTPHIKVPGTLFVSPLLVTFTADSEDKHVKEFGGELYQVNLEVQDVLQCGGITMPHEDGTDLAYFLQLQTRTLNGHYFTREEDGNDPWFVVFRLMGKEDLHRATALLLDAKQASPSQCTPTTTSVPFPCLDCMAELEHAIHHHQLQQQLAKKQERWPSSFAPSRLNMGSFAKFLSGPGDSRGKGSDSHDPAGENAPDEPRGVYIDKVVFQLPEHCQRSVLTKDLAEALLEYLPVGLRLPGLVQWVLRYTPKAHGVSLATMFRNLAERTKTVVIIQDTEDYLFGGFATSAWEPCSRFYGSGEAFVFSFGKVKDDASPQVQFFPWSSVNECCMYADQQMFGMGGGEGRHAFLIQSDLLQGHSSPTPTFRNTILAANEEFVVRDIEVWSLEEVQ</sequence>
<keyword evidence="9" id="KW-1185">Reference proteome</keyword>
<proteinExistence type="inferred from homology"/>
<name>A0A9P1C768_9DINO</name>
<dbReference type="PANTHER" id="PTHR23354">
    <property type="entry name" value="NUCLEOLAR PROTEIN 7/ESTROGEN RECEPTOR COACTIVATOR-RELATED"/>
    <property type="match status" value="1"/>
</dbReference>
<evidence type="ECO:0000313" key="9">
    <source>
        <dbReference type="Proteomes" id="UP001152797"/>
    </source>
</evidence>
<evidence type="ECO:0000256" key="5">
    <source>
        <dbReference type="SAM" id="MobiDB-lite"/>
    </source>
</evidence>
<dbReference type="SMART" id="SM00584">
    <property type="entry name" value="TLDc"/>
    <property type="match status" value="1"/>
</dbReference>
<evidence type="ECO:0000256" key="1">
    <source>
        <dbReference type="ARBA" id="ARBA00004173"/>
    </source>
</evidence>
<dbReference type="Pfam" id="PF07534">
    <property type="entry name" value="TLD"/>
    <property type="match status" value="1"/>
</dbReference>
<protein>
    <recommendedName>
        <fullName evidence="4">Oxidation resistance protein 1</fullName>
    </recommendedName>
</protein>
<dbReference type="PROSITE" id="PS51886">
    <property type="entry name" value="TLDC"/>
    <property type="match status" value="1"/>
</dbReference>
<feature type="region of interest" description="Disordered" evidence="5">
    <location>
        <begin position="220"/>
        <end position="243"/>
    </location>
</feature>
<feature type="domain" description="TLDc" evidence="6">
    <location>
        <begin position="262"/>
        <end position="432"/>
    </location>
</feature>
<dbReference type="GO" id="GO:0005739">
    <property type="term" value="C:mitochondrion"/>
    <property type="evidence" value="ECO:0007669"/>
    <property type="project" value="UniProtKB-SubCell"/>
</dbReference>
<feature type="compositionally biased region" description="Basic residues" evidence="5">
    <location>
        <begin position="1"/>
        <end position="15"/>
    </location>
</feature>
<dbReference type="InterPro" id="IPR006571">
    <property type="entry name" value="TLDc_dom"/>
</dbReference>
<feature type="region of interest" description="Disordered" evidence="5">
    <location>
        <begin position="1"/>
        <end position="34"/>
    </location>
</feature>
<dbReference type="Proteomes" id="UP001152797">
    <property type="component" value="Unassembled WGS sequence"/>
</dbReference>
<dbReference type="OrthoDB" id="26679at2759"/>
<evidence type="ECO:0000313" key="7">
    <source>
        <dbReference type="EMBL" id="CAI3986762.1"/>
    </source>
</evidence>